<feature type="compositionally biased region" description="Polar residues" evidence="1">
    <location>
        <begin position="42"/>
        <end position="80"/>
    </location>
</feature>
<feature type="signal peptide" evidence="2">
    <location>
        <begin position="1"/>
        <end position="27"/>
    </location>
</feature>
<reference evidence="3 4" key="1">
    <citation type="journal article" date="2024" name="G3 (Bethesda)">
        <title>Genome assembly of Hibiscus sabdariffa L. provides insights into metabolisms of medicinal natural products.</title>
        <authorList>
            <person name="Kim T."/>
        </authorList>
    </citation>
    <scope>NUCLEOTIDE SEQUENCE [LARGE SCALE GENOMIC DNA]</scope>
    <source>
        <strain evidence="3">TK-2024</strain>
        <tissue evidence="3">Old leaves</tissue>
    </source>
</reference>
<dbReference type="EMBL" id="JBBPBM010000009">
    <property type="protein sequence ID" value="KAK8567413.1"/>
    <property type="molecule type" value="Genomic_DNA"/>
</dbReference>
<keyword evidence="4" id="KW-1185">Reference proteome</keyword>
<name>A0ABR2EY30_9ROSI</name>
<dbReference type="Proteomes" id="UP001472677">
    <property type="component" value="Unassembled WGS sequence"/>
</dbReference>
<evidence type="ECO:0000313" key="4">
    <source>
        <dbReference type="Proteomes" id="UP001472677"/>
    </source>
</evidence>
<keyword evidence="2" id="KW-0732">Signal</keyword>
<proteinExistence type="predicted"/>
<accession>A0ABR2EY30</accession>
<comment type="caution">
    <text evidence="3">The sequence shown here is derived from an EMBL/GenBank/DDBJ whole genome shotgun (WGS) entry which is preliminary data.</text>
</comment>
<evidence type="ECO:0000256" key="1">
    <source>
        <dbReference type="SAM" id="MobiDB-lite"/>
    </source>
</evidence>
<feature type="chain" id="PRO_5046066571" evidence="2">
    <location>
        <begin position="28"/>
        <end position="110"/>
    </location>
</feature>
<sequence>MENKASFSLILCCFLLASFLFFPYGTGTRILLQDYADPPLTENDNGQTKAGVKGSQTHTGPSWGNSPPTPTNPRSWQRSYQEQVSQQAEQEAQREACYWTRGITNTGCDP</sequence>
<gene>
    <name evidence="3" type="ORF">V6N12_006003</name>
</gene>
<feature type="region of interest" description="Disordered" evidence="1">
    <location>
        <begin position="36"/>
        <end position="88"/>
    </location>
</feature>
<organism evidence="3 4">
    <name type="scientific">Hibiscus sabdariffa</name>
    <name type="common">roselle</name>
    <dbReference type="NCBI Taxonomy" id="183260"/>
    <lineage>
        <taxon>Eukaryota</taxon>
        <taxon>Viridiplantae</taxon>
        <taxon>Streptophyta</taxon>
        <taxon>Embryophyta</taxon>
        <taxon>Tracheophyta</taxon>
        <taxon>Spermatophyta</taxon>
        <taxon>Magnoliopsida</taxon>
        <taxon>eudicotyledons</taxon>
        <taxon>Gunneridae</taxon>
        <taxon>Pentapetalae</taxon>
        <taxon>rosids</taxon>
        <taxon>malvids</taxon>
        <taxon>Malvales</taxon>
        <taxon>Malvaceae</taxon>
        <taxon>Malvoideae</taxon>
        <taxon>Hibiscus</taxon>
    </lineage>
</organism>
<evidence type="ECO:0000256" key="2">
    <source>
        <dbReference type="SAM" id="SignalP"/>
    </source>
</evidence>
<protein>
    <submittedName>
        <fullName evidence="3">Uncharacterized protein</fullName>
    </submittedName>
</protein>
<evidence type="ECO:0000313" key="3">
    <source>
        <dbReference type="EMBL" id="KAK8567413.1"/>
    </source>
</evidence>